<sequence>MSVIETDIRIESGTVGGSNSGTCGSECGTAVGIRMTGIHSMSTRVKPLAHLNHTKTLISVDLRLVKWMRNGWYVYVYKIVVYVLVVVVIWSYKYEMLLLKEPASTSLTPCACVGVLCTEASSRPKLTRDRCVLGEAGGSRRCHHIVDDGRRQLRLAVGQRRGHASTEHSRDEPVRRRPASSTNTPVDRGSSLRLLALERVSRACLADVLIEL</sequence>
<dbReference type="AlphaFoldDB" id="A0A4C1WYJ9"/>
<keyword evidence="2" id="KW-0472">Membrane</keyword>
<feature type="transmembrane region" description="Helical" evidence="2">
    <location>
        <begin position="72"/>
        <end position="92"/>
    </location>
</feature>
<comment type="caution">
    <text evidence="3">The sequence shown here is derived from an EMBL/GenBank/DDBJ whole genome shotgun (WGS) entry which is preliminary data.</text>
</comment>
<organism evidence="3 4">
    <name type="scientific">Eumeta variegata</name>
    <name type="common">Bagworm moth</name>
    <name type="synonym">Eumeta japonica</name>
    <dbReference type="NCBI Taxonomy" id="151549"/>
    <lineage>
        <taxon>Eukaryota</taxon>
        <taxon>Metazoa</taxon>
        <taxon>Ecdysozoa</taxon>
        <taxon>Arthropoda</taxon>
        <taxon>Hexapoda</taxon>
        <taxon>Insecta</taxon>
        <taxon>Pterygota</taxon>
        <taxon>Neoptera</taxon>
        <taxon>Endopterygota</taxon>
        <taxon>Lepidoptera</taxon>
        <taxon>Glossata</taxon>
        <taxon>Ditrysia</taxon>
        <taxon>Tineoidea</taxon>
        <taxon>Psychidae</taxon>
        <taxon>Oiketicinae</taxon>
        <taxon>Eumeta</taxon>
    </lineage>
</organism>
<evidence type="ECO:0000313" key="3">
    <source>
        <dbReference type="EMBL" id="GBP55742.1"/>
    </source>
</evidence>
<keyword evidence="4" id="KW-1185">Reference proteome</keyword>
<evidence type="ECO:0000313" key="4">
    <source>
        <dbReference type="Proteomes" id="UP000299102"/>
    </source>
</evidence>
<protein>
    <submittedName>
        <fullName evidence="3">Uncharacterized protein</fullName>
    </submittedName>
</protein>
<dbReference type="Proteomes" id="UP000299102">
    <property type="component" value="Unassembled WGS sequence"/>
</dbReference>
<proteinExistence type="predicted"/>
<keyword evidence="2" id="KW-1133">Transmembrane helix</keyword>
<feature type="compositionally biased region" description="Basic and acidic residues" evidence="1">
    <location>
        <begin position="164"/>
        <end position="175"/>
    </location>
</feature>
<feature type="region of interest" description="Disordered" evidence="1">
    <location>
        <begin position="157"/>
        <end position="188"/>
    </location>
</feature>
<evidence type="ECO:0000256" key="1">
    <source>
        <dbReference type="SAM" id="MobiDB-lite"/>
    </source>
</evidence>
<keyword evidence="2" id="KW-0812">Transmembrane</keyword>
<evidence type="ECO:0000256" key="2">
    <source>
        <dbReference type="SAM" id="Phobius"/>
    </source>
</evidence>
<dbReference type="EMBL" id="BGZK01000677">
    <property type="protein sequence ID" value="GBP55742.1"/>
    <property type="molecule type" value="Genomic_DNA"/>
</dbReference>
<reference evidence="3 4" key="1">
    <citation type="journal article" date="2019" name="Commun. Biol.">
        <title>The bagworm genome reveals a unique fibroin gene that provides high tensile strength.</title>
        <authorList>
            <person name="Kono N."/>
            <person name="Nakamura H."/>
            <person name="Ohtoshi R."/>
            <person name="Tomita M."/>
            <person name="Numata K."/>
            <person name="Arakawa K."/>
        </authorList>
    </citation>
    <scope>NUCLEOTIDE SEQUENCE [LARGE SCALE GENOMIC DNA]</scope>
</reference>
<accession>A0A4C1WYJ9</accession>
<gene>
    <name evidence="3" type="ORF">EVAR_23552_1</name>
</gene>
<name>A0A4C1WYJ9_EUMVA</name>